<feature type="region of interest" description="Disordered" evidence="1">
    <location>
        <begin position="69"/>
        <end position="88"/>
    </location>
</feature>
<keyword evidence="3" id="KW-1185">Reference proteome</keyword>
<evidence type="ECO:0000313" key="2">
    <source>
        <dbReference type="EMBL" id="KAA8914084.1"/>
    </source>
</evidence>
<sequence>MPPQRNNKITEGFRMFSNERWTEKRVVCNYCHHEFAGHAKAQKHHLISCEHFRLCNIARDERYRTSIGVSQSGASGGHVQGEAEHPKTISPEWKNEIDIFLATEVYINAQPFSFLSIPQMACFGNRLANLGGYCYTPPTPSELRTSLLTTVYNNVKNEVESCLRHEERVNVVFDESKA</sequence>
<gene>
    <name evidence="2" type="ORF">FN846DRAFT_902378</name>
</gene>
<protein>
    <submittedName>
        <fullName evidence="2">Uncharacterized protein</fullName>
    </submittedName>
</protein>
<dbReference type="EMBL" id="VXIS01000009">
    <property type="protein sequence ID" value="KAA8914084.1"/>
    <property type="molecule type" value="Genomic_DNA"/>
</dbReference>
<dbReference type="InParanoid" id="A0A5J5FB18"/>
<comment type="caution">
    <text evidence="2">The sequence shown here is derived from an EMBL/GenBank/DDBJ whole genome shotgun (WGS) entry which is preliminary data.</text>
</comment>
<evidence type="ECO:0000313" key="3">
    <source>
        <dbReference type="Proteomes" id="UP000326924"/>
    </source>
</evidence>
<evidence type="ECO:0000256" key="1">
    <source>
        <dbReference type="SAM" id="MobiDB-lite"/>
    </source>
</evidence>
<name>A0A5J5FB18_9PEZI</name>
<accession>A0A5J5FB18</accession>
<dbReference type="Proteomes" id="UP000326924">
    <property type="component" value="Unassembled WGS sequence"/>
</dbReference>
<organism evidence="2 3">
    <name type="scientific">Sphaerosporella brunnea</name>
    <dbReference type="NCBI Taxonomy" id="1250544"/>
    <lineage>
        <taxon>Eukaryota</taxon>
        <taxon>Fungi</taxon>
        <taxon>Dikarya</taxon>
        <taxon>Ascomycota</taxon>
        <taxon>Pezizomycotina</taxon>
        <taxon>Pezizomycetes</taxon>
        <taxon>Pezizales</taxon>
        <taxon>Pyronemataceae</taxon>
        <taxon>Sphaerosporella</taxon>
    </lineage>
</organism>
<proteinExistence type="predicted"/>
<reference evidence="2 3" key="1">
    <citation type="submission" date="2019-09" db="EMBL/GenBank/DDBJ databases">
        <title>Draft genome of the ectomycorrhizal ascomycete Sphaerosporella brunnea.</title>
        <authorList>
            <consortium name="DOE Joint Genome Institute"/>
            <person name="Benucci G.M."/>
            <person name="Marozzi G."/>
            <person name="Antonielli L."/>
            <person name="Sanchez S."/>
            <person name="Marco P."/>
            <person name="Wang X."/>
            <person name="Falini L.B."/>
            <person name="Barry K."/>
            <person name="Haridas S."/>
            <person name="Lipzen A."/>
            <person name="Labutti K."/>
            <person name="Grigoriev I.V."/>
            <person name="Murat C."/>
            <person name="Martin F."/>
            <person name="Albertini E."/>
            <person name="Donnini D."/>
            <person name="Bonito G."/>
        </authorList>
    </citation>
    <scope>NUCLEOTIDE SEQUENCE [LARGE SCALE GENOMIC DNA]</scope>
    <source>
        <strain evidence="2 3">Sb_GMNB300</strain>
    </source>
</reference>
<dbReference type="AlphaFoldDB" id="A0A5J5FB18"/>